<evidence type="ECO:0000256" key="4">
    <source>
        <dbReference type="ARBA" id="ARBA00022692"/>
    </source>
</evidence>
<sequence length="172" mass="19062">MLKMILLFFQIGFISFGGGWASLGIIKQLILENNLLTETALQQAISISQMTPGPVAVNLATYIGYLKYGLLGATLNTIFLVIPAIIYYYIAKWLLSKLKLNRKNIMQSLKLGTIILISMTFLSVLKPVLLVKDFGSIIIAIYALILFTKTKLDPIYIILSSAIIGMILFSII</sequence>
<feature type="transmembrane region" description="Helical" evidence="7">
    <location>
        <begin position="131"/>
        <end position="148"/>
    </location>
</feature>
<keyword evidence="9" id="KW-1185">Reference proteome</keyword>
<organism evidence="8 9">
    <name type="scientific">Marinitoga aeolica</name>
    <dbReference type="NCBI Taxonomy" id="2809031"/>
    <lineage>
        <taxon>Bacteria</taxon>
        <taxon>Thermotogati</taxon>
        <taxon>Thermotogota</taxon>
        <taxon>Thermotogae</taxon>
        <taxon>Petrotogales</taxon>
        <taxon>Petrotogaceae</taxon>
        <taxon>Marinitoga</taxon>
    </lineage>
</organism>
<dbReference type="Pfam" id="PF02417">
    <property type="entry name" value="Chromate_transp"/>
    <property type="match status" value="1"/>
</dbReference>
<name>A0ABY8PP74_9BACT</name>
<dbReference type="PANTHER" id="PTHR43663:SF1">
    <property type="entry name" value="CHROMATE TRANSPORTER"/>
    <property type="match status" value="1"/>
</dbReference>
<evidence type="ECO:0000313" key="9">
    <source>
        <dbReference type="Proteomes" id="UP001232493"/>
    </source>
</evidence>
<dbReference type="InterPro" id="IPR052518">
    <property type="entry name" value="CHR_Transporter"/>
</dbReference>
<feature type="transmembrane region" description="Helical" evidence="7">
    <location>
        <begin position="109"/>
        <end position="125"/>
    </location>
</feature>
<evidence type="ECO:0000256" key="7">
    <source>
        <dbReference type="SAM" id="Phobius"/>
    </source>
</evidence>
<reference evidence="8 9" key="1">
    <citation type="submission" date="2021-02" db="EMBL/GenBank/DDBJ databases">
        <title>Characterization of Marinitoga sp. nov. str. BP5-C20A.</title>
        <authorList>
            <person name="Erauso G."/>
            <person name="Postec A."/>
        </authorList>
    </citation>
    <scope>NUCLEOTIDE SEQUENCE [LARGE SCALE GENOMIC DNA]</scope>
    <source>
        <strain evidence="8 9">BP5-C20A</strain>
    </source>
</reference>
<dbReference type="EMBL" id="CP069362">
    <property type="protein sequence ID" value="WGS64391.1"/>
    <property type="molecule type" value="Genomic_DNA"/>
</dbReference>
<evidence type="ECO:0000256" key="1">
    <source>
        <dbReference type="ARBA" id="ARBA00004651"/>
    </source>
</evidence>
<protein>
    <submittedName>
        <fullName evidence="8">Chromate transporter</fullName>
    </submittedName>
</protein>
<comment type="similarity">
    <text evidence="2">Belongs to the chromate ion transporter (CHR) (TC 2.A.51) family.</text>
</comment>
<evidence type="ECO:0000313" key="8">
    <source>
        <dbReference type="EMBL" id="WGS64391.1"/>
    </source>
</evidence>
<evidence type="ECO:0000256" key="5">
    <source>
        <dbReference type="ARBA" id="ARBA00022989"/>
    </source>
</evidence>
<proteinExistence type="inferred from homology"/>
<keyword evidence="3" id="KW-1003">Cell membrane</keyword>
<gene>
    <name evidence="8" type="ORF">JRV97_08415</name>
</gene>
<evidence type="ECO:0000256" key="3">
    <source>
        <dbReference type="ARBA" id="ARBA00022475"/>
    </source>
</evidence>
<evidence type="ECO:0000256" key="2">
    <source>
        <dbReference type="ARBA" id="ARBA00005262"/>
    </source>
</evidence>
<comment type="subcellular location">
    <subcellularLocation>
        <location evidence="1">Cell membrane</location>
        <topology evidence="1">Multi-pass membrane protein</topology>
    </subcellularLocation>
</comment>
<keyword evidence="4 7" id="KW-0812">Transmembrane</keyword>
<dbReference type="Proteomes" id="UP001232493">
    <property type="component" value="Chromosome"/>
</dbReference>
<dbReference type="InterPro" id="IPR003370">
    <property type="entry name" value="Chromate_transpt"/>
</dbReference>
<dbReference type="PANTHER" id="PTHR43663">
    <property type="entry name" value="CHROMATE TRANSPORT PROTEIN-RELATED"/>
    <property type="match status" value="1"/>
</dbReference>
<accession>A0ABY8PP74</accession>
<keyword evidence="6 7" id="KW-0472">Membrane</keyword>
<dbReference type="RefSeq" id="WP_280998015.1">
    <property type="nucleotide sequence ID" value="NZ_CP069362.1"/>
</dbReference>
<feature type="transmembrane region" description="Helical" evidence="7">
    <location>
        <begin position="155"/>
        <end position="171"/>
    </location>
</feature>
<evidence type="ECO:0000256" key="6">
    <source>
        <dbReference type="ARBA" id="ARBA00023136"/>
    </source>
</evidence>
<feature type="transmembrane region" description="Helical" evidence="7">
    <location>
        <begin position="68"/>
        <end position="89"/>
    </location>
</feature>
<keyword evidence="5 7" id="KW-1133">Transmembrane helix</keyword>